<dbReference type="InterPro" id="IPR006143">
    <property type="entry name" value="RND_pump_MFP"/>
</dbReference>
<dbReference type="InterPro" id="IPR051909">
    <property type="entry name" value="MFP_Cation_Efflux"/>
</dbReference>
<keyword evidence="4" id="KW-1185">Reference proteome</keyword>
<dbReference type="GO" id="GO:0016020">
    <property type="term" value="C:membrane"/>
    <property type="evidence" value="ECO:0007669"/>
    <property type="project" value="InterPro"/>
</dbReference>
<protein>
    <submittedName>
        <fullName evidence="3">Membrane fusion protein, cobalt-zinc-cadmium efflux system</fullName>
    </submittedName>
</protein>
<dbReference type="PANTHER" id="PTHR30097:SF4">
    <property type="entry name" value="SLR6042 PROTEIN"/>
    <property type="match status" value="1"/>
</dbReference>
<proteinExistence type="inferred from homology"/>
<dbReference type="SUPFAM" id="SSF111369">
    <property type="entry name" value="HlyD-like secretion proteins"/>
    <property type="match status" value="1"/>
</dbReference>
<dbReference type="PROSITE" id="PS51257">
    <property type="entry name" value="PROKAR_LIPOPROTEIN"/>
    <property type="match status" value="1"/>
</dbReference>
<dbReference type="NCBIfam" id="TIGR01730">
    <property type="entry name" value="RND_mfp"/>
    <property type="match status" value="1"/>
</dbReference>
<gene>
    <name evidence="3" type="ORF">SAMN04488128_101892</name>
</gene>
<dbReference type="GO" id="GO:0060003">
    <property type="term" value="P:copper ion export"/>
    <property type="evidence" value="ECO:0007669"/>
    <property type="project" value="TreeGrafter"/>
</dbReference>
<accession>A0A1T4M104</accession>
<dbReference type="Proteomes" id="UP000190367">
    <property type="component" value="Unassembled WGS sequence"/>
</dbReference>
<sequence>MRKIFIYIAVTSFLYACNNKPAAEKTTAESQPAPDNNTVTLDSVQKKNAGIVLDSARTVNMHATLRATGMVDVPPQNLISISFPMGGYLKSTRLLPGSQVAKGEIIGTMEDQSYVQLQQEYLTAKANMEYLSADMDRQRTLSEADAISKKRYQQVLNEYKTAQVTLKAVGEKLRIININPDKLTVGSISRTAPIYSPINGYVTKVNVNIGRYVMPSDVLFELVNPEDIHAAITVFEKDIPAFRKGLQGKVTLVDRPDKVYDIETILVTKNISDNRSGLIHCHFENPGHDLLPGMFLNATFEMDNQQALTVPEEAVVRYMGKEYVFVTKDGNSFTLTPVNAGLKENNRIQLLPGGKDLRNEKIVTTGAYALLGKLKNTAGEEE</sequence>
<dbReference type="Gene3D" id="2.40.30.170">
    <property type="match status" value="1"/>
</dbReference>
<dbReference type="OrthoDB" id="9814657at2"/>
<dbReference type="PANTHER" id="PTHR30097">
    <property type="entry name" value="CATION EFFLUX SYSTEM PROTEIN CUSB"/>
    <property type="match status" value="1"/>
</dbReference>
<dbReference type="STRING" id="634771.SAMN04488128_101892"/>
<evidence type="ECO:0000256" key="1">
    <source>
        <dbReference type="ARBA" id="ARBA00009477"/>
    </source>
</evidence>
<evidence type="ECO:0000256" key="2">
    <source>
        <dbReference type="ARBA" id="ARBA00022448"/>
    </source>
</evidence>
<dbReference type="GO" id="GO:0015679">
    <property type="term" value="P:plasma membrane copper ion transport"/>
    <property type="evidence" value="ECO:0007669"/>
    <property type="project" value="TreeGrafter"/>
</dbReference>
<dbReference type="Gene3D" id="2.40.50.100">
    <property type="match status" value="1"/>
</dbReference>
<dbReference type="AlphaFoldDB" id="A0A1T4M104"/>
<comment type="similarity">
    <text evidence="1">Belongs to the membrane fusion protein (MFP) (TC 8.A.1) family.</text>
</comment>
<keyword evidence="2" id="KW-0813">Transport</keyword>
<evidence type="ECO:0000313" key="4">
    <source>
        <dbReference type="Proteomes" id="UP000190367"/>
    </source>
</evidence>
<evidence type="ECO:0000313" key="3">
    <source>
        <dbReference type="EMBL" id="SJZ60670.1"/>
    </source>
</evidence>
<dbReference type="GO" id="GO:0030313">
    <property type="term" value="C:cell envelope"/>
    <property type="evidence" value="ECO:0007669"/>
    <property type="project" value="TreeGrafter"/>
</dbReference>
<dbReference type="GO" id="GO:0022857">
    <property type="term" value="F:transmembrane transporter activity"/>
    <property type="evidence" value="ECO:0007669"/>
    <property type="project" value="InterPro"/>
</dbReference>
<dbReference type="Gene3D" id="2.40.420.20">
    <property type="match status" value="1"/>
</dbReference>
<reference evidence="4" key="1">
    <citation type="submission" date="2017-02" db="EMBL/GenBank/DDBJ databases">
        <authorList>
            <person name="Varghese N."/>
            <person name="Submissions S."/>
        </authorList>
    </citation>
    <scope>NUCLEOTIDE SEQUENCE [LARGE SCALE GENOMIC DNA]</scope>
    <source>
        <strain evidence="4">DSM 22224</strain>
    </source>
</reference>
<name>A0A1T4M104_9BACT</name>
<dbReference type="RefSeq" id="WP_078667532.1">
    <property type="nucleotide sequence ID" value="NZ_FUWZ01000001.1"/>
</dbReference>
<dbReference type="Gene3D" id="1.10.287.470">
    <property type="entry name" value="Helix hairpin bin"/>
    <property type="match status" value="1"/>
</dbReference>
<organism evidence="3 4">
    <name type="scientific">Chitinophaga eiseniae</name>
    <dbReference type="NCBI Taxonomy" id="634771"/>
    <lineage>
        <taxon>Bacteria</taxon>
        <taxon>Pseudomonadati</taxon>
        <taxon>Bacteroidota</taxon>
        <taxon>Chitinophagia</taxon>
        <taxon>Chitinophagales</taxon>
        <taxon>Chitinophagaceae</taxon>
        <taxon>Chitinophaga</taxon>
    </lineage>
</organism>
<dbReference type="EMBL" id="FUWZ01000001">
    <property type="protein sequence ID" value="SJZ60670.1"/>
    <property type="molecule type" value="Genomic_DNA"/>
</dbReference>